<dbReference type="Proteomes" id="UP000018201">
    <property type="component" value="Unassembled WGS sequence"/>
</dbReference>
<sequence>MRTRQMLNKLTPEEGRDANLDITGQFCVSCDNAFPVRRPRGAEYDYNEDQTDADATKQAACGPNSTFDVFSLSGASLAEASEIARKLTLLTQTLFKIWLESLVVDLIKAWNGKVYFLQVKSFTLRQSGPRVDCALKLDVNKKDDDDEPLDGALKASAALLRRQQVSLAQPSVCAMCGLSRSKKSLDDDDEPLDGALKASAALLRRQQVSLAQPSVCAMCGLSRSKKSLNRMLNHRMMLEAQHHMRKRGVEILFFHQARKQQLSAESPVCGTCYSLYLAEKELIQLEAELARETGQQISAEAGKLCFVTGILDAIQGSFLMKDPDLLELLQAFDNSCQNTEGAATIATDELTEETPEPPNDDDILVTLQKHASNAENDFLSGRQDSEVPLTKDAQGGLIIFRGGEAIQSSPPPQPYDIVLPAALHQWRLMLFLDSLQDPPASHGSGEHRSYLLQLGLFGNTSPVHLTVPDERGVVRIRRMLIFYLFSRKPIVTEAFKEELHFSLRPGGSSNPPSRPTKATVRRAQSAGAQRPSMLQMTTKSRWSCCGASESYEQPAAVGSCSLGRLAGKRSVKNQTCVLLFEGSTAEWLDCFMAASES</sequence>
<evidence type="ECO:0000256" key="1">
    <source>
        <dbReference type="SAM" id="MobiDB-lite"/>
    </source>
</evidence>
<feature type="compositionally biased region" description="Low complexity" evidence="1">
    <location>
        <begin position="502"/>
        <end position="511"/>
    </location>
</feature>
<reference evidence="2" key="2">
    <citation type="submission" date="2013-10" db="EMBL/GenBank/DDBJ databases">
        <authorList>
            <person name="Aslett M."/>
        </authorList>
    </citation>
    <scope>NUCLEOTIDE SEQUENCE [LARGE SCALE GENOMIC DNA]</scope>
    <source>
        <strain evidence="2">Houghton</strain>
    </source>
</reference>
<gene>
    <name evidence="2" type="ORF">EPH_0035300</name>
</gene>
<dbReference type="OrthoDB" id="65154at2759"/>
<keyword evidence="3" id="KW-1185">Reference proteome</keyword>
<name>U6G7V4_9EIME</name>
<organism evidence="2 3">
    <name type="scientific">Eimeria praecox</name>
    <dbReference type="NCBI Taxonomy" id="51316"/>
    <lineage>
        <taxon>Eukaryota</taxon>
        <taxon>Sar</taxon>
        <taxon>Alveolata</taxon>
        <taxon>Apicomplexa</taxon>
        <taxon>Conoidasida</taxon>
        <taxon>Coccidia</taxon>
        <taxon>Eucoccidiorida</taxon>
        <taxon>Eimeriorina</taxon>
        <taxon>Eimeriidae</taxon>
        <taxon>Eimeria</taxon>
    </lineage>
</organism>
<proteinExistence type="predicted"/>
<dbReference type="AlphaFoldDB" id="U6G7V4"/>
<dbReference type="EMBL" id="HG690492">
    <property type="protein sequence ID" value="CDI74689.1"/>
    <property type="molecule type" value="Genomic_DNA"/>
</dbReference>
<evidence type="ECO:0000313" key="3">
    <source>
        <dbReference type="Proteomes" id="UP000018201"/>
    </source>
</evidence>
<accession>U6G7V4</accession>
<dbReference type="VEuPathDB" id="ToxoDB:EPH_0035300"/>
<reference evidence="2" key="1">
    <citation type="submission" date="2013-10" db="EMBL/GenBank/DDBJ databases">
        <title>Genomic analysis of the causative agents of coccidiosis in chickens.</title>
        <authorList>
            <person name="Reid A.J."/>
            <person name="Blake D."/>
            <person name="Billington K."/>
            <person name="Browne H."/>
            <person name="Dunn M."/>
            <person name="Hung S."/>
            <person name="Kawahara F."/>
            <person name="Miranda-Saavedra D."/>
            <person name="Mourier T."/>
            <person name="Nagra H."/>
            <person name="Otto T.D."/>
            <person name="Rawlings N."/>
            <person name="Sanchez A."/>
            <person name="Sanders M."/>
            <person name="Subramaniam C."/>
            <person name="Tay Y."/>
            <person name="Dear P."/>
            <person name="Doerig C."/>
            <person name="Gruber A."/>
            <person name="Parkinson J."/>
            <person name="Shirley M."/>
            <person name="Wan K.L."/>
            <person name="Berriman M."/>
            <person name="Tomley F."/>
            <person name="Pain A."/>
        </authorList>
    </citation>
    <scope>NUCLEOTIDE SEQUENCE [LARGE SCALE GENOMIC DNA]</scope>
    <source>
        <strain evidence="2">Houghton</strain>
    </source>
</reference>
<evidence type="ECO:0000313" key="2">
    <source>
        <dbReference type="EMBL" id="CDI74689.1"/>
    </source>
</evidence>
<protein>
    <submittedName>
        <fullName evidence="2">Uncharacterized protein</fullName>
    </submittedName>
</protein>
<feature type="region of interest" description="Disordered" evidence="1">
    <location>
        <begin position="502"/>
        <end position="532"/>
    </location>
</feature>